<evidence type="ECO:0000256" key="3">
    <source>
        <dbReference type="ARBA" id="ARBA00004418"/>
    </source>
</evidence>
<dbReference type="AlphaFoldDB" id="A0AAX4HU49"/>
<evidence type="ECO:0000313" key="14">
    <source>
        <dbReference type="EMBL" id="WPU66713.1"/>
    </source>
</evidence>
<comment type="subunit">
    <text evidence="5">Monomer.</text>
</comment>
<dbReference type="SMART" id="SM00849">
    <property type="entry name" value="Lactamase_B"/>
    <property type="match status" value="1"/>
</dbReference>
<keyword evidence="11" id="KW-0862">Zinc</keyword>
<evidence type="ECO:0000256" key="12">
    <source>
        <dbReference type="ARBA" id="ARBA00023251"/>
    </source>
</evidence>
<dbReference type="InterPro" id="IPR058199">
    <property type="entry name" value="BlaB//VIM/IMP-1"/>
</dbReference>
<sequence length="266" mass="29590">MKNIYYLCILISFMSCASKPKWDSTKFDQEFAVKEIAPDTYVVTDKTFFDSNILVAKMKDGTVFIASSPFETVGTRELIGWIKAKLEPKKIVAVNTHFHADGTGGNEAFKEAGIETWASTLTSKLQQENAESARKFEATNFADKPELLKRLNERKMVQADYVFYEKAGKTFTFGEEKVQLIYPGPAHTKDNMVAYFPERKVLYGTCMIRPGDSLGNIADADIRAWPKSVEKIQALDASIIIPGHGPVGGPELLSKTSELAKSAKKK</sequence>
<dbReference type="SUPFAM" id="SSF56281">
    <property type="entry name" value="Metallo-hydrolase/oxidoreductase"/>
    <property type="match status" value="1"/>
</dbReference>
<dbReference type="PANTHER" id="PTHR42951:SF4">
    <property type="entry name" value="ACYL-COENZYME A THIOESTERASE MBLAC2"/>
    <property type="match status" value="1"/>
</dbReference>
<keyword evidence="9" id="KW-0574">Periplasm</keyword>
<reference evidence="14 15" key="1">
    <citation type="submission" date="2023-11" db="EMBL/GenBank/DDBJ databases">
        <title>Peredibacter starrii A3.12.</title>
        <authorList>
            <person name="Mitchell R.J."/>
        </authorList>
    </citation>
    <scope>NUCLEOTIDE SEQUENCE [LARGE SCALE GENOMIC DNA]</scope>
    <source>
        <strain evidence="14 15">A3.12</strain>
    </source>
</reference>
<evidence type="ECO:0000256" key="7">
    <source>
        <dbReference type="ARBA" id="ARBA00022723"/>
    </source>
</evidence>
<dbReference type="Gene3D" id="3.60.15.10">
    <property type="entry name" value="Ribonuclease Z/Hydroxyacylglutathione hydrolase-like"/>
    <property type="match status" value="1"/>
</dbReference>
<name>A0AAX4HU49_9BACT</name>
<comment type="similarity">
    <text evidence="4">Belongs to the metallo-beta-lactamase superfamily. Class-B beta-lactamase family.</text>
</comment>
<evidence type="ECO:0000256" key="4">
    <source>
        <dbReference type="ARBA" id="ARBA00005250"/>
    </source>
</evidence>
<organism evidence="14 15">
    <name type="scientific">Peredibacter starrii</name>
    <dbReference type="NCBI Taxonomy" id="28202"/>
    <lineage>
        <taxon>Bacteria</taxon>
        <taxon>Pseudomonadati</taxon>
        <taxon>Bdellovibrionota</taxon>
        <taxon>Bacteriovoracia</taxon>
        <taxon>Bacteriovoracales</taxon>
        <taxon>Bacteriovoracaceae</taxon>
        <taxon>Peredibacter</taxon>
    </lineage>
</organism>
<comment type="cofactor">
    <cofactor evidence="2">
        <name>Zn(2+)</name>
        <dbReference type="ChEBI" id="CHEBI:29105"/>
    </cofactor>
</comment>
<dbReference type="KEGG" id="psti:SOO65_08135"/>
<dbReference type="GO" id="GO:0008800">
    <property type="term" value="F:beta-lactamase activity"/>
    <property type="evidence" value="ECO:0007669"/>
    <property type="project" value="UniProtKB-EC"/>
</dbReference>
<evidence type="ECO:0000256" key="5">
    <source>
        <dbReference type="ARBA" id="ARBA00011245"/>
    </source>
</evidence>
<evidence type="ECO:0000256" key="8">
    <source>
        <dbReference type="ARBA" id="ARBA00022729"/>
    </source>
</evidence>
<evidence type="ECO:0000256" key="11">
    <source>
        <dbReference type="ARBA" id="ARBA00022833"/>
    </source>
</evidence>
<keyword evidence="12" id="KW-0046">Antibiotic resistance</keyword>
<protein>
    <recommendedName>
        <fullName evidence="6">beta-lactamase</fullName>
        <ecNumber evidence="6">3.5.2.6</ecNumber>
    </recommendedName>
</protein>
<dbReference type="PANTHER" id="PTHR42951">
    <property type="entry name" value="METALLO-BETA-LACTAMASE DOMAIN-CONTAINING"/>
    <property type="match status" value="1"/>
</dbReference>
<evidence type="ECO:0000313" key="15">
    <source>
        <dbReference type="Proteomes" id="UP001324634"/>
    </source>
</evidence>
<gene>
    <name evidence="14" type="primary">bla</name>
    <name evidence="14" type="ORF">SOO65_08135</name>
</gene>
<evidence type="ECO:0000256" key="9">
    <source>
        <dbReference type="ARBA" id="ARBA00022764"/>
    </source>
</evidence>
<proteinExistence type="inferred from homology"/>
<accession>A0AAX4HU49</accession>
<comment type="subcellular location">
    <subcellularLocation>
        <location evidence="3">Periplasm</location>
    </subcellularLocation>
</comment>
<dbReference type="Proteomes" id="UP001324634">
    <property type="component" value="Chromosome"/>
</dbReference>
<dbReference type="InterPro" id="IPR036866">
    <property type="entry name" value="RibonucZ/Hydroxyglut_hydro"/>
</dbReference>
<dbReference type="InterPro" id="IPR050855">
    <property type="entry name" value="NDM-1-like"/>
</dbReference>
<dbReference type="EMBL" id="CP139487">
    <property type="protein sequence ID" value="WPU66713.1"/>
    <property type="molecule type" value="Genomic_DNA"/>
</dbReference>
<keyword evidence="8" id="KW-0732">Signal</keyword>
<dbReference type="Pfam" id="PF00753">
    <property type="entry name" value="Lactamase_B"/>
    <property type="match status" value="1"/>
</dbReference>
<dbReference type="NCBIfam" id="NF033088">
    <property type="entry name" value="bla_subclass_B1"/>
    <property type="match status" value="1"/>
</dbReference>
<evidence type="ECO:0000256" key="1">
    <source>
        <dbReference type="ARBA" id="ARBA00001526"/>
    </source>
</evidence>
<dbReference type="PROSITE" id="PS51257">
    <property type="entry name" value="PROKAR_LIPOPROTEIN"/>
    <property type="match status" value="1"/>
</dbReference>
<comment type="catalytic activity">
    <reaction evidence="1">
        <text>a beta-lactam + H2O = a substituted beta-amino acid</text>
        <dbReference type="Rhea" id="RHEA:20401"/>
        <dbReference type="ChEBI" id="CHEBI:15377"/>
        <dbReference type="ChEBI" id="CHEBI:35627"/>
        <dbReference type="ChEBI" id="CHEBI:140347"/>
        <dbReference type="EC" id="3.5.2.6"/>
    </reaction>
</comment>
<keyword evidence="7" id="KW-0479">Metal-binding</keyword>
<dbReference type="GO" id="GO:0017001">
    <property type="term" value="P:antibiotic catabolic process"/>
    <property type="evidence" value="ECO:0007669"/>
    <property type="project" value="UniProtKB-ARBA"/>
</dbReference>
<dbReference type="RefSeq" id="WP_321399201.1">
    <property type="nucleotide sequence ID" value="NZ_CP139487.1"/>
</dbReference>
<dbReference type="EC" id="3.5.2.6" evidence="6"/>
<evidence type="ECO:0000259" key="13">
    <source>
        <dbReference type="SMART" id="SM00849"/>
    </source>
</evidence>
<keyword evidence="15" id="KW-1185">Reference proteome</keyword>
<keyword evidence="10 14" id="KW-0378">Hydrolase</keyword>
<evidence type="ECO:0000256" key="6">
    <source>
        <dbReference type="ARBA" id="ARBA00012865"/>
    </source>
</evidence>
<dbReference type="InterPro" id="IPR001279">
    <property type="entry name" value="Metallo-B-lactamas"/>
</dbReference>
<feature type="domain" description="Metallo-beta-lactamase" evidence="13">
    <location>
        <begin position="37"/>
        <end position="244"/>
    </location>
</feature>
<evidence type="ECO:0000256" key="10">
    <source>
        <dbReference type="ARBA" id="ARBA00022801"/>
    </source>
</evidence>
<evidence type="ECO:0000256" key="2">
    <source>
        <dbReference type="ARBA" id="ARBA00001947"/>
    </source>
</evidence>